<evidence type="ECO:0000256" key="5">
    <source>
        <dbReference type="ARBA" id="ARBA00023136"/>
    </source>
</evidence>
<keyword evidence="3 7" id="KW-0812">Transmembrane</keyword>
<feature type="transmembrane region" description="Helical" evidence="7">
    <location>
        <begin position="554"/>
        <end position="573"/>
    </location>
</feature>
<dbReference type="OrthoDB" id="7051771at2"/>
<proteinExistence type="predicted"/>
<feature type="transmembrane region" description="Helical" evidence="7">
    <location>
        <begin position="696"/>
        <end position="723"/>
    </location>
</feature>
<feature type="transmembrane region" description="Helical" evidence="7">
    <location>
        <begin position="396"/>
        <end position="416"/>
    </location>
</feature>
<dbReference type="HOGENOM" id="CLU_005108_5_2_11"/>
<dbReference type="EMBL" id="AP011116">
    <property type="protein sequence ID" value="BAH55781.1"/>
    <property type="molecule type" value="Genomic_DNA"/>
</dbReference>
<geneLocation type="plasmid" evidence="9 10">
    <name>pROB01</name>
</geneLocation>
<feature type="transmembrane region" description="Helical" evidence="7">
    <location>
        <begin position="670"/>
        <end position="690"/>
    </location>
</feature>
<evidence type="ECO:0000256" key="3">
    <source>
        <dbReference type="ARBA" id="ARBA00022692"/>
    </source>
</evidence>
<feature type="region of interest" description="Disordered" evidence="6">
    <location>
        <begin position="740"/>
        <end position="761"/>
    </location>
</feature>
<feature type="compositionally biased region" description="Low complexity" evidence="6">
    <location>
        <begin position="749"/>
        <end position="761"/>
    </location>
</feature>
<evidence type="ECO:0000256" key="4">
    <source>
        <dbReference type="ARBA" id="ARBA00022989"/>
    </source>
</evidence>
<evidence type="ECO:0000313" key="10">
    <source>
        <dbReference type="Proteomes" id="UP000002212"/>
    </source>
</evidence>
<feature type="transmembrane region" description="Helical" evidence="7">
    <location>
        <begin position="30"/>
        <end position="49"/>
    </location>
</feature>
<dbReference type="PANTHER" id="PTHR33406:SF13">
    <property type="entry name" value="MEMBRANE PROTEIN YDFJ"/>
    <property type="match status" value="1"/>
</dbReference>
<keyword evidence="5 7" id="KW-0472">Membrane</keyword>
<reference evidence="9 10" key="1">
    <citation type="submission" date="2009-03" db="EMBL/GenBank/DDBJ databases">
        <title>Comparison of the complete genome sequences of Rhodococcus erythropolis PR4 and Rhodococcus opacus B4.</title>
        <authorList>
            <person name="Takarada H."/>
            <person name="Sekine M."/>
            <person name="Hosoyama A."/>
            <person name="Yamada R."/>
            <person name="Fujisawa T."/>
            <person name="Omata S."/>
            <person name="Shimizu A."/>
            <person name="Tsukatani N."/>
            <person name="Tanikawa S."/>
            <person name="Fujita N."/>
            <person name="Harayama S."/>
        </authorList>
    </citation>
    <scope>NUCLEOTIDE SEQUENCE [LARGE SCALE GENOMIC DNA]</scope>
    <source>
        <strain evidence="9 10">B4</strain>
        <plasmid evidence="9 10">pROB01</plasmid>
    </source>
</reference>
<evidence type="ECO:0000256" key="1">
    <source>
        <dbReference type="ARBA" id="ARBA00004651"/>
    </source>
</evidence>
<accession>C1BD37</accession>
<keyword evidence="4 7" id="KW-1133">Transmembrane helix</keyword>
<feature type="transmembrane region" description="Helical" evidence="7">
    <location>
        <begin position="203"/>
        <end position="236"/>
    </location>
</feature>
<feature type="transmembrane region" description="Helical" evidence="7">
    <location>
        <begin position="585"/>
        <end position="605"/>
    </location>
</feature>
<evidence type="ECO:0000256" key="6">
    <source>
        <dbReference type="SAM" id="MobiDB-lite"/>
    </source>
</evidence>
<feature type="transmembrane region" description="Helical" evidence="7">
    <location>
        <begin position="329"/>
        <end position="359"/>
    </location>
</feature>
<evidence type="ECO:0000313" key="9">
    <source>
        <dbReference type="EMBL" id="BAH55781.1"/>
    </source>
</evidence>
<dbReference type="AlphaFoldDB" id="C1BD37"/>
<feature type="transmembrane region" description="Helical" evidence="7">
    <location>
        <begin position="248"/>
        <end position="268"/>
    </location>
</feature>
<organism evidence="9 10">
    <name type="scientific">Rhodococcus opacus (strain B4)</name>
    <dbReference type="NCBI Taxonomy" id="632772"/>
    <lineage>
        <taxon>Bacteria</taxon>
        <taxon>Bacillati</taxon>
        <taxon>Actinomycetota</taxon>
        <taxon>Actinomycetes</taxon>
        <taxon>Mycobacteriales</taxon>
        <taxon>Nocardiaceae</taxon>
        <taxon>Rhodococcus</taxon>
    </lineage>
</organism>
<dbReference type="PROSITE" id="PS50156">
    <property type="entry name" value="SSD"/>
    <property type="match status" value="1"/>
</dbReference>
<dbReference type="InterPro" id="IPR050545">
    <property type="entry name" value="Mycobact_MmpL"/>
</dbReference>
<keyword evidence="2" id="KW-1003">Cell membrane</keyword>
<dbReference type="Proteomes" id="UP000002212">
    <property type="component" value="Plasmid pROB01"/>
</dbReference>
<evidence type="ECO:0000256" key="2">
    <source>
        <dbReference type="ARBA" id="ARBA00022475"/>
    </source>
</evidence>
<dbReference type="PATRIC" id="fig|632772.20.peg.8016"/>
<dbReference type="KEGG" id="rop:ROP_pROB01-02820"/>
<dbReference type="GO" id="GO:0005886">
    <property type="term" value="C:plasma membrane"/>
    <property type="evidence" value="ECO:0007669"/>
    <property type="project" value="UniProtKB-SubCell"/>
</dbReference>
<dbReference type="Gene3D" id="1.20.1640.10">
    <property type="entry name" value="Multidrug efflux transporter AcrB transmembrane domain"/>
    <property type="match status" value="2"/>
</dbReference>
<dbReference type="PANTHER" id="PTHR33406">
    <property type="entry name" value="MEMBRANE PROTEIN MJ1562-RELATED"/>
    <property type="match status" value="1"/>
</dbReference>
<feature type="domain" description="SSD" evidence="8">
    <location>
        <begin position="223"/>
        <end position="354"/>
    </location>
</feature>
<protein>
    <submittedName>
        <fullName evidence="9">Hypothetical membrane protein</fullName>
    </submittedName>
</protein>
<name>C1BD37_RHOOB</name>
<dbReference type="SUPFAM" id="SSF82866">
    <property type="entry name" value="Multidrug efflux transporter AcrB transmembrane domain"/>
    <property type="match status" value="2"/>
</dbReference>
<gene>
    <name evidence="9" type="ordered locus">ROP_pROB01-02820</name>
</gene>
<dbReference type="InterPro" id="IPR004869">
    <property type="entry name" value="MMPL_dom"/>
</dbReference>
<evidence type="ECO:0000259" key="8">
    <source>
        <dbReference type="PROSITE" id="PS50156"/>
    </source>
</evidence>
<feature type="transmembrane region" description="Helical" evidence="7">
    <location>
        <begin position="617"/>
        <end position="637"/>
    </location>
</feature>
<evidence type="ECO:0000256" key="7">
    <source>
        <dbReference type="SAM" id="Phobius"/>
    </source>
</evidence>
<dbReference type="InterPro" id="IPR000731">
    <property type="entry name" value="SSD"/>
</dbReference>
<keyword evidence="9" id="KW-0614">Plasmid</keyword>
<comment type="subcellular location">
    <subcellularLocation>
        <location evidence="1">Cell membrane</location>
        <topology evidence="1">Multi-pass membrane protein</topology>
    </subcellularLocation>
</comment>
<sequence length="761" mass="80114">MEGFAPAPGQGERRPVIYAWGVAVARRRRLVLGAWVALLVLCAAAYPMLESRLGTPDFSVEESESAEVDRLLTEHFPQIGVEQDVIVFQSRTRTADDPEFRAAVTRTVAVAQQMSGVRSVLGPYAGDGAQISVDRRVAIAVVGLDGDMARRAVVARELQEAIAATGTADIDAALTGYSPVQNDVTEIQNADVQRAETIGIPVALALLVLALGALVAAIVPICVAVAGLLVAVGSMFAMTTVTAFDPLVVSMATMIGIGIGIDYAMFIVSRFREELTRAGVTGRDGRALIADAVGRSLMTAGRTIIASGLIVMISLCSLIVMAAPVFRGIALAVATAVVSTLIVSLTLLPALLATLGPAVGRGALPKWMRPAEAAPVDPGKPGRWARWAYAMMARPVLFGSLAVGVLVFAAIPLFGIRYGLDMGTSALDTAPSGRAAAALTANFPAGSLSPLEMIATGPGDTPLTAQDITRVDQLVDRIARDGRVDAVLPAQESQGRLLISAIPGVPFDSMAAGELVRDLRAEAAEVARGGGPVVLIGGSTAEFIDISDEMTAKLPLVITLVLGSSLVFLLAAFRSLVLPVKAIVMNLLATGAALGITVAVFQWGIGESLLDFTSTGFLQVYLPTVVFVILFGLSMDYEVFLIGRMREYWDSSHDNQYAVAAGITHTARPITAAAAIMVVVFGSFVTAEVLELKQLGLALAVAVAIDAVIVRLVLVPALMRLFGARNWWFPRTRHRRGGRVRPDLRLEESAASEPRPSSSPR</sequence>
<dbReference type="Pfam" id="PF03176">
    <property type="entry name" value="MMPL"/>
    <property type="match status" value="2"/>
</dbReference>
<feature type="transmembrane region" description="Helical" evidence="7">
    <location>
        <begin position="304"/>
        <end position="323"/>
    </location>
</feature>